<organism evidence="1 2">
    <name type="scientific">Mycena pura</name>
    <dbReference type="NCBI Taxonomy" id="153505"/>
    <lineage>
        <taxon>Eukaryota</taxon>
        <taxon>Fungi</taxon>
        <taxon>Dikarya</taxon>
        <taxon>Basidiomycota</taxon>
        <taxon>Agaricomycotina</taxon>
        <taxon>Agaricomycetes</taxon>
        <taxon>Agaricomycetidae</taxon>
        <taxon>Agaricales</taxon>
        <taxon>Marasmiineae</taxon>
        <taxon>Mycenaceae</taxon>
        <taxon>Mycena</taxon>
    </lineage>
</organism>
<evidence type="ECO:0000313" key="2">
    <source>
        <dbReference type="Proteomes" id="UP001219525"/>
    </source>
</evidence>
<keyword evidence="2" id="KW-1185">Reference proteome</keyword>
<reference evidence="1" key="1">
    <citation type="submission" date="2023-03" db="EMBL/GenBank/DDBJ databases">
        <title>Massive genome expansion in bonnet fungi (Mycena s.s.) driven by repeated elements and novel gene families across ecological guilds.</title>
        <authorList>
            <consortium name="Lawrence Berkeley National Laboratory"/>
            <person name="Harder C.B."/>
            <person name="Miyauchi S."/>
            <person name="Viragh M."/>
            <person name="Kuo A."/>
            <person name="Thoen E."/>
            <person name="Andreopoulos B."/>
            <person name="Lu D."/>
            <person name="Skrede I."/>
            <person name="Drula E."/>
            <person name="Henrissat B."/>
            <person name="Morin E."/>
            <person name="Kohler A."/>
            <person name="Barry K."/>
            <person name="LaButti K."/>
            <person name="Morin E."/>
            <person name="Salamov A."/>
            <person name="Lipzen A."/>
            <person name="Mereny Z."/>
            <person name="Hegedus B."/>
            <person name="Baldrian P."/>
            <person name="Stursova M."/>
            <person name="Weitz H."/>
            <person name="Taylor A."/>
            <person name="Grigoriev I.V."/>
            <person name="Nagy L.G."/>
            <person name="Martin F."/>
            <person name="Kauserud H."/>
        </authorList>
    </citation>
    <scope>NUCLEOTIDE SEQUENCE</scope>
    <source>
        <strain evidence="1">9144</strain>
    </source>
</reference>
<proteinExistence type="predicted"/>
<dbReference type="EMBL" id="JARJCW010000008">
    <property type="protein sequence ID" value="KAJ7221251.1"/>
    <property type="molecule type" value="Genomic_DNA"/>
</dbReference>
<name>A0AAD6VVI3_9AGAR</name>
<protein>
    <submittedName>
        <fullName evidence="1">Uncharacterized protein</fullName>
    </submittedName>
</protein>
<feature type="non-terminal residue" evidence="1">
    <location>
        <position position="120"/>
    </location>
</feature>
<evidence type="ECO:0000313" key="1">
    <source>
        <dbReference type="EMBL" id="KAJ7221251.1"/>
    </source>
</evidence>
<dbReference type="Proteomes" id="UP001219525">
    <property type="component" value="Unassembled WGS sequence"/>
</dbReference>
<gene>
    <name evidence="1" type="ORF">GGX14DRAFT_334795</name>
</gene>
<feature type="non-terminal residue" evidence="1">
    <location>
        <position position="1"/>
    </location>
</feature>
<sequence>VKVIQHMVDTVWPGSSYKVKKGCPIYATRHLIGASTLKIVDIFFTSPKYAEQPNKIKKYAIWAIQADGPGWYEVPAPRNQVSIKGLPGYVGPTGLFRSPFFLEPLAAYVKSTTKSAGTWG</sequence>
<dbReference type="AlphaFoldDB" id="A0AAD6VVI3"/>
<comment type="caution">
    <text evidence="1">The sequence shown here is derived from an EMBL/GenBank/DDBJ whole genome shotgun (WGS) entry which is preliminary data.</text>
</comment>
<accession>A0AAD6VVI3</accession>